<name>A0ABQ9A7T9_9ROSI</name>
<dbReference type="Pfam" id="PF12796">
    <property type="entry name" value="Ank_2"/>
    <property type="match status" value="1"/>
</dbReference>
<reference evidence="1" key="1">
    <citation type="submission" date="2022-10" db="EMBL/GenBank/DDBJ databases">
        <authorList>
            <person name="Hyden B.L."/>
            <person name="Feng K."/>
            <person name="Yates T."/>
            <person name="Jawdy S."/>
            <person name="Smart L.B."/>
            <person name="Muchero W."/>
        </authorList>
    </citation>
    <scope>NUCLEOTIDE SEQUENCE</scope>
    <source>
        <tissue evidence="1">Shoot tip</tissue>
    </source>
</reference>
<dbReference type="Gene3D" id="1.25.40.20">
    <property type="entry name" value="Ankyrin repeat-containing domain"/>
    <property type="match status" value="1"/>
</dbReference>
<evidence type="ECO:0000313" key="1">
    <source>
        <dbReference type="EMBL" id="KAJ6328585.1"/>
    </source>
</evidence>
<evidence type="ECO:0000313" key="2">
    <source>
        <dbReference type="Proteomes" id="UP001141253"/>
    </source>
</evidence>
<dbReference type="InterPro" id="IPR002110">
    <property type="entry name" value="Ankyrin_rpt"/>
</dbReference>
<dbReference type="InterPro" id="IPR036770">
    <property type="entry name" value="Ankyrin_rpt-contain_sf"/>
</dbReference>
<organism evidence="1 2">
    <name type="scientific">Salix suchowensis</name>
    <dbReference type="NCBI Taxonomy" id="1278906"/>
    <lineage>
        <taxon>Eukaryota</taxon>
        <taxon>Viridiplantae</taxon>
        <taxon>Streptophyta</taxon>
        <taxon>Embryophyta</taxon>
        <taxon>Tracheophyta</taxon>
        <taxon>Spermatophyta</taxon>
        <taxon>Magnoliopsida</taxon>
        <taxon>eudicotyledons</taxon>
        <taxon>Gunneridae</taxon>
        <taxon>Pentapetalae</taxon>
        <taxon>rosids</taxon>
        <taxon>fabids</taxon>
        <taxon>Malpighiales</taxon>
        <taxon>Salicaceae</taxon>
        <taxon>Saliceae</taxon>
        <taxon>Salix</taxon>
    </lineage>
</organism>
<proteinExistence type="predicted"/>
<dbReference type="EMBL" id="JAPFFI010000022">
    <property type="protein sequence ID" value="KAJ6328585.1"/>
    <property type="molecule type" value="Genomic_DNA"/>
</dbReference>
<gene>
    <name evidence="1" type="ORF">OIU77_010303</name>
</gene>
<protein>
    <submittedName>
        <fullName evidence="1">Uncharacterized protein</fullName>
    </submittedName>
</protein>
<keyword evidence="2" id="KW-1185">Reference proteome</keyword>
<sequence>MSGTFITSFSETGKNLVSIKRALRKWVELSKSGKKPTSFHGVEGFLQIYGETKGFIVTTRPQFYWRCLLVVVRRKDRGLFMEGMGQSQGETPLYEAAKNRHAGVVTEMLEYMNLETASVAARNGYDPLHVATEQGHLDSNHGL</sequence>
<dbReference type="Proteomes" id="UP001141253">
    <property type="component" value="Chromosome 14"/>
</dbReference>
<accession>A0ABQ9A7T9</accession>
<comment type="caution">
    <text evidence="1">The sequence shown here is derived from an EMBL/GenBank/DDBJ whole genome shotgun (WGS) entry which is preliminary data.</text>
</comment>
<reference evidence="1" key="2">
    <citation type="journal article" date="2023" name="Int. J. Mol. Sci.">
        <title>De Novo Assembly and Annotation of 11 Diverse Shrub Willow (Salix) Genomes Reveals Novel Gene Organization in Sex-Linked Regions.</title>
        <authorList>
            <person name="Hyden B."/>
            <person name="Feng K."/>
            <person name="Yates T.B."/>
            <person name="Jawdy S."/>
            <person name="Cereghino C."/>
            <person name="Smart L.B."/>
            <person name="Muchero W."/>
        </authorList>
    </citation>
    <scope>NUCLEOTIDE SEQUENCE</scope>
    <source>
        <tissue evidence="1">Shoot tip</tissue>
    </source>
</reference>
<dbReference type="SUPFAM" id="SSF48403">
    <property type="entry name" value="Ankyrin repeat"/>
    <property type="match status" value="1"/>
</dbReference>